<organism evidence="2 3">
    <name type="scientific">Ranitomeya imitator</name>
    <name type="common">mimic poison frog</name>
    <dbReference type="NCBI Taxonomy" id="111125"/>
    <lineage>
        <taxon>Eukaryota</taxon>
        <taxon>Metazoa</taxon>
        <taxon>Chordata</taxon>
        <taxon>Craniata</taxon>
        <taxon>Vertebrata</taxon>
        <taxon>Euteleostomi</taxon>
        <taxon>Amphibia</taxon>
        <taxon>Batrachia</taxon>
        <taxon>Anura</taxon>
        <taxon>Neobatrachia</taxon>
        <taxon>Hyloidea</taxon>
        <taxon>Dendrobatidae</taxon>
        <taxon>Dendrobatinae</taxon>
        <taxon>Ranitomeya</taxon>
    </lineage>
</organism>
<protein>
    <submittedName>
        <fullName evidence="2">Uncharacterized protein</fullName>
    </submittedName>
</protein>
<dbReference type="EMBL" id="CAUEEQ010010404">
    <property type="protein sequence ID" value="CAJ0934403.1"/>
    <property type="molecule type" value="Genomic_DNA"/>
</dbReference>
<sequence>MFHLSRALTCLMRLGQMENKGFGGIGFSAGAPDEYSHQLLLLSLLLVSGRCRMMGAVVPSADTSDRSWTIIVPNHHKLIVELSALTGRFLALGIPEEQQLYLRSQPPNLHLLCLQVVAMMMFLALGIPEEQQLYLRSQPPNLHLLCLQVVAMMMVVDLTWKMLSAEMIHTSRLRNLTRGKVAAAEVVRLVTTIFLILECTMTARVVIGSYHDNPPKGGEEQGQEDDPENVNMESHKGDQSEPQGRDCCYRVLIAHLAASNSFYTHTQKPLKGT</sequence>
<comment type="caution">
    <text evidence="2">The sequence shown here is derived from an EMBL/GenBank/DDBJ whole genome shotgun (WGS) entry which is preliminary data.</text>
</comment>
<evidence type="ECO:0000313" key="2">
    <source>
        <dbReference type="EMBL" id="CAJ0934403.1"/>
    </source>
</evidence>
<evidence type="ECO:0000313" key="3">
    <source>
        <dbReference type="Proteomes" id="UP001176940"/>
    </source>
</evidence>
<feature type="region of interest" description="Disordered" evidence="1">
    <location>
        <begin position="211"/>
        <end position="244"/>
    </location>
</feature>
<dbReference type="Proteomes" id="UP001176940">
    <property type="component" value="Unassembled WGS sequence"/>
</dbReference>
<keyword evidence="3" id="KW-1185">Reference proteome</keyword>
<reference evidence="2" key="1">
    <citation type="submission" date="2023-07" db="EMBL/GenBank/DDBJ databases">
        <authorList>
            <person name="Stuckert A."/>
        </authorList>
    </citation>
    <scope>NUCLEOTIDE SEQUENCE</scope>
</reference>
<proteinExistence type="predicted"/>
<accession>A0ABN9L6G5</accession>
<gene>
    <name evidence="2" type="ORF">RIMI_LOCUS5920278</name>
</gene>
<feature type="compositionally biased region" description="Basic and acidic residues" evidence="1">
    <location>
        <begin position="233"/>
        <end position="244"/>
    </location>
</feature>
<evidence type="ECO:0000256" key="1">
    <source>
        <dbReference type="SAM" id="MobiDB-lite"/>
    </source>
</evidence>
<name>A0ABN9L6G5_9NEOB</name>